<keyword evidence="7 17" id="KW-0032">Aminotransferase</keyword>
<dbReference type="AlphaFoldDB" id="A0A518BTG3"/>
<comment type="pathway">
    <text evidence="5 17">Amino-acid biosynthesis; L-leucine biosynthesis; L-leucine from 3-methyl-2-oxobutanoate: step 4/4.</text>
</comment>
<comment type="pathway">
    <text evidence="4 17">Amino-acid biosynthesis; L-valine biosynthesis; L-valine from pyruvate: step 4/4.</text>
</comment>
<dbReference type="InterPro" id="IPR036038">
    <property type="entry name" value="Aminotransferase-like"/>
</dbReference>
<organism evidence="18 19">
    <name type="scientific">Mucisphaera calidilacus</name>
    <dbReference type="NCBI Taxonomy" id="2527982"/>
    <lineage>
        <taxon>Bacteria</taxon>
        <taxon>Pseudomonadati</taxon>
        <taxon>Planctomycetota</taxon>
        <taxon>Phycisphaerae</taxon>
        <taxon>Phycisphaerales</taxon>
        <taxon>Phycisphaeraceae</taxon>
        <taxon>Mucisphaera</taxon>
    </lineage>
</organism>
<evidence type="ECO:0000256" key="17">
    <source>
        <dbReference type="RuleBase" id="RU364094"/>
    </source>
</evidence>
<protein>
    <recommendedName>
        <fullName evidence="17">Branched-chain-amino-acid aminotransferase</fullName>
        <shortName evidence="17">BCAT</shortName>
        <ecNumber evidence="17">2.6.1.42</ecNumber>
    </recommendedName>
</protein>
<dbReference type="UniPathway" id="UPA00048">
    <property type="reaction ID" value="UER00073"/>
</dbReference>
<evidence type="ECO:0000256" key="12">
    <source>
        <dbReference type="ARBA" id="ARBA00048212"/>
    </source>
</evidence>
<dbReference type="FunFam" id="3.20.10.10:FF:000002">
    <property type="entry name" value="D-alanine aminotransferase"/>
    <property type="match status" value="1"/>
</dbReference>
<keyword evidence="10 16" id="KW-0663">Pyridoxal phosphate</keyword>
<dbReference type="GO" id="GO:0052654">
    <property type="term" value="F:L-leucine-2-oxoglutarate transaminase activity"/>
    <property type="evidence" value="ECO:0007669"/>
    <property type="project" value="RHEA"/>
</dbReference>
<evidence type="ECO:0000256" key="3">
    <source>
        <dbReference type="ARBA" id="ARBA00004824"/>
    </source>
</evidence>
<dbReference type="GO" id="GO:0009098">
    <property type="term" value="P:L-leucine biosynthetic process"/>
    <property type="evidence" value="ECO:0007669"/>
    <property type="project" value="UniProtKB-UniPathway"/>
</dbReference>
<dbReference type="EMBL" id="CP036280">
    <property type="protein sequence ID" value="QDU70249.1"/>
    <property type="molecule type" value="Genomic_DNA"/>
</dbReference>
<keyword evidence="11 17" id="KW-0100">Branched-chain amino acid biosynthesis</keyword>
<evidence type="ECO:0000256" key="2">
    <source>
        <dbReference type="ARBA" id="ARBA00003109"/>
    </source>
</evidence>
<dbReference type="NCBIfam" id="NF006185">
    <property type="entry name" value="PRK08320.1"/>
    <property type="match status" value="1"/>
</dbReference>
<evidence type="ECO:0000256" key="16">
    <source>
        <dbReference type="RuleBase" id="RU004516"/>
    </source>
</evidence>
<dbReference type="PANTHER" id="PTHR42743">
    <property type="entry name" value="AMINO-ACID AMINOTRANSFERASE"/>
    <property type="match status" value="1"/>
</dbReference>
<keyword evidence="9 17" id="KW-0808">Transferase</keyword>
<dbReference type="Proteomes" id="UP000320386">
    <property type="component" value="Chromosome"/>
</dbReference>
<dbReference type="GO" id="GO:0052656">
    <property type="term" value="F:L-isoleucine-2-oxoglutarate transaminase activity"/>
    <property type="evidence" value="ECO:0007669"/>
    <property type="project" value="RHEA"/>
</dbReference>
<comment type="catalytic activity">
    <reaction evidence="13 17">
        <text>L-isoleucine + 2-oxoglutarate = (S)-3-methyl-2-oxopentanoate + L-glutamate</text>
        <dbReference type="Rhea" id="RHEA:24801"/>
        <dbReference type="ChEBI" id="CHEBI:16810"/>
        <dbReference type="ChEBI" id="CHEBI:29985"/>
        <dbReference type="ChEBI" id="CHEBI:35146"/>
        <dbReference type="ChEBI" id="CHEBI:58045"/>
        <dbReference type="EC" id="2.6.1.42"/>
    </reaction>
</comment>
<dbReference type="EC" id="2.6.1.42" evidence="17"/>
<evidence type="ECO:0000256" key="9">
    <source>
        <dbReference type="ARBA" id="ARBA00022679"/>
    </source>
</evidence>
<dbReference type="PANTHER" id="PTHR42743:SF11">
    <property type="entry name" value="AMINODEOXYCHORISMATE LYASE"/>
    <property type="match status" value="1"/>
</dbReference>
<comment type="function">
    <text evidence="2 17">Acts on leucine, isoleucine and valine.</text>
</comment>
<evidence type="ECO:0000256" key="8">
    <source>
        <dbReference type="ARBA" id="ARBA00022605"/>
    </source>
</evidence>
<evidence type="ECO:0000256" key="15">
    <source>
        <dbReference type="RuleBase" id="RU004106"/>
    </source>
</evidence>
<keyword evidence="19" id="KW-1185">Reference proteome</keyword>
<gene>
    <name evidence="18" type="primary">ilvE_1</name>
    <name evidence="17" type="synonym">ilvE</name>
    <name evidence="18" type="ORF">Pan265_00720</name>
</gene>
<accession>A0A518BTG3</accession>
<evidence type="ECO:0000313" key="18">
    <source>
        <dbReference type="EMBL" id="QDU70249.1"/>
    </source>
</evidence>
<comment type="pathway">
    <text evidence="3 17">Amino-acid biosynthesis; L-isoleucine biosynthesis; L-isoleucine from 2-oxobutanoate: step 4/4.</text>
</comment>
<dbReference type="InterPro" id="IPR001544">
    <property type="entry name" value="Aminotrans_IV"/>
</dbReference>
<dbReference type="InterPro" id="IPR050571">
    <property type="entry name" value="Class-IV_PLP-Dep_Aminotrnsfr"/>
</dbReference>
<dbReference type="KEGG" id="mcad:Pan265_00720"/>
<evidence type="ECO:0000256" key="4">
    <source>
        <dbReference type="ARBA" id="ARBA00004931"/>
    </source>
</evidence>
<evidence type="ECO:0000256" key="14">
    <source>
        <dbReference type="ARBA" id="ARBA00049229"/>
    </source>
</evidence>
<name>A0A518BTG3_9BACT</name>
<dbReference type="GO" id="GO:0009097">
    <property type="term" value="P:isoleucine biosynthetic process"/>
    <property type="evidence" value="ECO:0007669"/>
    <property type="project" value="UniProtKB-UniPathway"/>
</dbReference>
<dbReference type="Pfam" id="PF01063">
    <property type="entry name" value="Aminotran_4"/>
    <property type="match status" value="1"/>
</dbReference>
<comment type="cofactor">
    <cofactor evidence="1 16">
        <name>pyridoxal 5'-phosphate</name>
        <dbReference type="ChEBI" id="CHEBI:597326"/>
    </cofactor>
</comment>
<dbReference type="InterPro" id="IPR018300">
    <property type="entry name" value="Aminotrans_IV_CS"/>
</dbReference>
<evidence type="ECO:0000256" key="5">
    <source>
        <dbReference type="ARBA" id="ARBA00005072"/>
    </source>
</evidence>
<dbReference type="SUPFAM" id="SSF56752">
    <property type="entry name" value="D-aminoacid aminotransferase-like PLP-dependent enzymes"/>
    <property type="match status" value="1"/>
</dbReference>
<dbReference type="InterPro" id="IPR005785">
    <property type="entry name" value="B_amino_transI"/>
</dbReference>
<evidence type="ECO:0000313" key="19">
    <source>
        <dbReference type="Proteomes" id="UP000320386"/>
    </source>
</evidence>
<evidence type="ECO:0000256" key="6">
    <source>
        <dbReference type="ARBA" id="ARBA00009320"/>
    </source>
</evidence>
<evidence type="ECO:0000256" key="10">
    <source>
        <dbReference type="ARBA" id="ARBA00022898"/>
    </source>
</evidence>
<comment type="similarity">
    <text evidence="6 15">Belongs to the class-IV pyridoxal-phosphate-dependent aminotransferase family.</text>
</comment>
<sequence>MTEIPTRSSGTTDPPSIPAGKRVWIDGQLVPSEQATVSVFDHGVLYGDGVFEGIRVYNGRVFKLATHIKRLHESARAIRLDLPYTADQIAEAVRATVLANQQHNGYVRLCVTRGPGTLGLTPFRCPRPVMFIIADDIRLYPEQMYSDGMAIITASTIRNHPAALSPRIKSLNYLNNILAKIEAIDAGVMEAVMLNAQGFVAECTADNIFIVRQDDRETVVRTPPLHAGILDGITKQTVEHIARAAGLRMEATDMTRHDLYTADEVFITGSAAEIMPVTQIDGRTILDGKPGPITRKLIEAFHQLVSNDAPED</sequence>
<evidence type="ECO:0000256" key="11">
    <source>
        <dbReference type="ARBA" id="ARBA00023304"/>
    </source>
</evidence>
<evidence type="ECO:0000256" key="7">
    <source>
        <dbReference type="ARBA" id="ARBA00022576"/>
    </source>
</evidence>
<dbReference type="PROSITE" id="PS00770">
    <property type="entry name" value="AA_TRANSFER_CLASS_4"/>
    <property type="match status" value="1"/>
</dbReference>
<dbReference type="GO" id="GO:0005829">
    <property type="term" value="C:cytosol"/>
    <property type="evidence" value="ECO:0007669"/>
    <property type="project" value="TreeGrafter"/>
</dbReference>
<dbReference type="UniPathway" id="UPA00047">
    <property type="reaction ID" value="UER00058"/>
</dbReference>
<dbReference type="CDD" id="cd01558">
    <property type="entry name" value="D-AAT_like"/>
    <property type="match status" value="1"/>
</dbReference>
<evidence type="ECO:0000256" key="1">
    <source>
        <dbReference type="ARBA" id="ARBA00001933"/>
    </source>
</evidence>
<dbReference type="UniPathway" id="UPA00049">
    <property type="reaction ID" value="UER00062"/>
</dbReference>
<dbReference type="GO" id="GO:0009099">
    <property type="term" value="P:L-valine biosynthetic process"/>
    <property type="evidence" value="ECO:0007669"/>
    <property type="project" value="UniProtKB-UniPathway"/>
</dbReference>
<dbReference type="GO" id="GO:0052655">
    <property type="term" value="F:L-valine-2-oxoglutarate transaminase activity"/>
    <property type="evidence" value="ECO:0007669"/>
    <property type="project" value="RHEA"/>
</dbReference>
<dbReference type="InterPro" id="IPR043132">
    <property type="entry name" value="BCAT-like_C"/>
</dbReference>
<keyword evidence="8 17" id="KW-0028">Amino-acid biosynthesis</keyword>
<dbReference type="InterPro" id="IPR043131">
    <property type="entry name" value="BCAT-like_N"/>
</dbReference>
<evidence type="ECO:0000256" key="13">
    <source>
        <dbReference type="ARBA" id="ARBA00048798"/>
    </source>
</evidence>
<dbReference type="NCBIfam" id="TIGR01122">
    <property type="entry name" value="ilvE_I"/>
    <property type="match status" value="1"/>
</dbReference>
<reference evidence="18 19" key="1">
    <citation type="submission" date="2019-02" db="EMBL/GenBank/DDBJ databases">
        <title>Deep-cultivation of Planctomycetes and their phenomic and genomic characterization uncovers novel biology.</title>
        <authorList>
            <person name="Wiegand S."/>
            <person name="Jogler M."/>
            <person name="Boedeker C."/>
            <person name="Pinto D."/>
            <person name="Vollmers J."/>
            <person name="Rivas-Marin E."/>
            <person name="Kohn T."/>
            <person name="Peeters S.H."/>
            <person name="Heuer A."/>
            <person name="Rast P."/>
            <person name="Oberbeckmann S."/>
            <person name="Bunk B."/>
            <person name="Jeske O."/>
            <person name="Meyerdierks A."/>
            <person name="Storesund J.E."/>
            <person name="Kallscheuer N."/>
            <person name="Luecker S."/>
            <person name="Lage O.M."/>
            <person name="Pohl T."/>
            <person name="Merkel B.J."/>
            <person name="Hornburger P."/>
            <person name="Mueller R.-W."/>
            <person name="Bruemmer F."/>
            <person name="Labrenz M."/>
            <person name="Spormann A.M."/>
            <person name="Op den Camp H."/>
            <person name="Overmann J."/>
            <person name="Amann R."/>
            <person name="Jetten M.S.M."/>
            <person name="Mascher T."/>
            <person name="Medema M.H."/>
            <person name="Devos D.P."/>
            <person name="Kaster A.-K."/>
            <person name="Ovreas L."/>
            <person name="Rohde M."/>
            <person name="Galperin M.Y."/>
            <person name="Jogler C."/>
        </authorList>
    </citation>
    <scope>NUCLEOTIDE SEQUENCE [LARGE SCALE GENOMIC DNA]</scope>
    <source>
        <strain evidence="18 19">Pan265</strain>
    </source>
</reference>
<dbReference type="Gene3D" id="3.20.10.10">
    <property type="entry name" value="D-amino Acid Aminotransferase, subunit A, domain 2"/>
    <property type="match status" value="1"/>
</dbReference>
<proteinExistence type="inferred from homology"/>
<dbReference type="Gene3D" id="3.30.470.10">
    <property type="match status" value="1"/>
</dbReference>
<comment type="catalytic activity">
    <reaction evidence="14 17">
        <text>L-leucine + 2-oxoglutarate = 4-methyl-2-oxopentanoate + L-glutamate</text>
        <dbReference type="Rhea" id="RHEA:18321"/>
        <dbReference type="ChEBI" id="CHEBI:16810"/>
        <dbReference type="ChEBI" id="CHEBI:17865"/>
        <dbReference type="ChEBI" id="CHEBI:29985"/>
        <dbReference type="ChEBI" id="CHEBI:57427"/>
        <dbReference type="EC" id="2.6.1.42"/>
    </reaction>
</comment>
<comment type="catalytic activity">
    <reaction evidence="12 17">
        <text>L-valine + 2-oxoglutarate = 3-methyl-2-oxobutanoate + L-glutamate</text>
        <dbReference type="Rhea" id="RHEA:24813"/>
        <dbReference type="ChEBI" id="CHEBI:11851"/>
        <dbReference type="ChEBI" id="CHEBI:16810"/>
        <dbReference type="ChEBI" id="CHEBI:29985"/>
        <dbReference type="ChEBI" id="CHEBI:57762"/>
        <dbReference type="EC" id="2.6.1.42"/>
    </reaction>
</comment>